<comment type="subcellular location">
    <subcellularLocation>
        <location evidence="1">Secreted</location>
    </subcellularLocation>
</comment>
<gene>
    <name evidence="7" type="ORF">KUTeg_015772</name>
</gene>
<keyword evidence="2" id="KW-0964">Secreted</keyword>
<dbReference type="Pfam" id="PF23560">
    <property type="entry name" value="GBD_Hemicentin"/>
    <property type="match status" value="1"/>
</dbReference>
<organism evidence="7 8">
    <name type="scientific">Tegillarca granosa</name>
    <name type="common">Malaysian cockle</name>
    <name type="synonym">Anadara granosa</name>
    <dbReference type="NCBI Taxonomy" id="220873"/>
    <lineage>
        <taxon>Eukaryota</taxon>
        <taxon>Metazoa</taxon>
        <taxon>Spiralia</taxon>
        <taxon>Lophotrochozoa</taxon>
        <taxon>Mollusca</taxon>
        <taxon>Bivalvia</taxon>
        <taxon>Autobranchia</taxon>
        <taxon>Pteriomorphia</taxon>
        <taxon>Arcoida</taxon>
        <taxon>Arcoidea</taxon>
        <taxon>Arcidae</taxon>
        <taxon>Tegillarca</taxon>
    </lineage>
</organism>
<sequence length="299" mass="33462">MREEIKEVTKWTVDKVSSVIGTPMEPANYVLVTYSDPIKYTSAFVTKDGNEMVNKLQSIIVEGGLPDCPELTFSGLREAVELSIEGSTVICFTDGTSKDNELKEEVTTSAISKNITLKFMTFEPLCSKRKRSIQNYDTPRRSKRGVKSSIYEEVARKTGGIVYHVSTKTVGNALNKEFMENFPTSEVSVDFFELDSPKALSFYVDKNLLSFRVAITGKIDADEVYITSPSDERFSINDDKTLGTSRIIVYKNQHILIIPKPLAGRWKLVSNLGNGDIVVNITGQSDSDFSFSLMEQKKR</sequence>
<feature type="domain" description="Hemicentin/VWA7 galactose-binding" evidence="5">
    <location>
        <begin position="198"/>
        <end position="285"/>
    </location>
</feature>
<evidence type="ECO:0000256" key="2">
    <source>
        <dbReference type="ARBA" id="ARBA00022525"/>
    </source>
</evidence>
<evidence type="ECO:0000313" key="8">
    <source>
        <dbReference type="Proteomes" id="UP001217089"/>
    </source>
</evidence>
<dbReference type="Pfam" id="PF25106">
    <property type="entry name" value="VWA_4"/>
    <property type="match status" value="1"/>
</dbReference>
<reference evidence="7 8" key="1">
    <citation type="submission" date="2022-12" db="EMBL/GenBank/DDBJ databases">
        <title>Chromosome-level genome of Tegillarca granosa.</title>
        <authorList>
            <person name="Kim J."/>
        </authorList>
    </citation>
    <scope>NUCLEOTIDE SEQUENCE [LARGE SCALE GENOMIC DNA]</scope>
    <source>
        <strain evidence="7">Teg-2019</strain>
        <tissue evidence="7">Adductor muscle</tissue>
    </source>
</reference>
<comment type="caution">
    <text evidence="7">The sequence shown here is derived from an EMBL/GenBank/DDBJ whole genome shotgun (WGS) entry which is preliminary data.</text>
</comment>
<dbReference type="InterPro" id="IPR056861">
    <property type="entry name" value="HMCN1-like_VWA"/>
</dbReference>
<dbReference type="PANTHER" id="PTHR14905">
    <property type="entry name" value="NG37"/>
    <property type="match status" value="1"/>
</dbReference>
<proteinExistence type="predicted"/>
<evidence type="ECO:0000259" key="6">
    <source>
        <dbReference type="Pfam" id="PF25106"/>
    </source>
</evidence>
<dbReference type="EMBL" id="JARBDR010000811">
    <property type="protein sequence ID" value="KAJ8306731.1"/>
    <property type="molecule type" value="Genomic_DNA"/>
</dbReference>
<dbReference type="Proteomes" id="UP001217089">
    <property type="component" value="Unassembled WGS sequence"/>
</dbReference>
<evidence type="ECO:0000313" key="7">
    <source>
        <dbReference type="EMBL" id="KAJ8306731.1"/>
    </source>
</evidence>
<evidence type="ECO:0000256" key="3">
    <source>
        <dbReference type="ARBA" id="ARBA00022729"/>
    </source>
</evidence>
<keyword evidence="4" id="KW-0325">Glycoprotein</keyword>
<dbReference type="InterPro" id="IPR052577">
    <property type="entry name" value="VWA7"/>
</dbReference>
<evidence type="ECO:0008006" key="9">
    <source>
        <dbReference type="Google" id="ProtNLM"/>
    </source>
</evidence>
<feature type="domain" description="Hemicentin-1-like von Willebrand factor A" evidence="6">
    <location>
        <begin position="1"/>
        <end position="166"/>
    </location>
</feature>
<name>A0ABQ9ES12_TEGGR</name>
<keyword evidence="8" id="KW-1185">Reference proteome</keyword>
<keyword evidence="3" id="KW-0732">Signal</keyword>
<evidence type="ECO:0000256" key="4">
    <source>
        <dbReference type="ARBA" id="ARBA00023180"/>
    </source>
</evidence>
<evidence type="ECO:0000259" key="5">
    <source>
        <dbReference type="Pfam" id="PF23560"/>
    </source>
</evidence>
<accession>A0ABQ9ES12</accession>
<dbReference type="InterPro" id="IPR056475">
    <property type="entry name" value="GBD_Hemicentin/VWA7"/>
</dbReference>
<evidence type="ECO:0000256" key="1">
    <source>
        <dbReference type="ARBA" id="ARBA00004613"/>
    </source>
</evidence>
<dbReference type="PANTHER" id="PTHR14905:SF7">
    <property type="entry name" value="VON WILLEBRAND FACTOR A DOMAIN-CONTAINING PROTEIN 7"/>
    <property type="match status" value="1"/>
</dbReference>
<protein>
    <recommendedName>
        <fullName evidence="9">VWFA domain-containing protein</fullName>
    </recommendedName>
</protein>